<accession>A0A0M2HPC6</accession>
<keyword evidence="2" id="KW-0472">Membrane</keyword>
<feature type="region of interest" description="Disordered" evidence="1">
    <location>
        <begin position="1"/>
        <end position="27"/>
    </location>
</feature>
<gene>
    <name evidence="3" type="ORF">RS84_02952</name>
</gene>
<evidence type="ECO:0008006" key="5">
    <source>
        <dbReference type="Google" id="ProtNLM"/>
    </source>
</evidence>
<organism evidence="3 4">
    <name type="scientific">Microbacterium hydrocarbonoxydans</name>
    <dbReference type="NCBI Taxonomy" id="273678"/>
    <lineage>
        <taxon>Bacteria</taxon>
        <taxon>Bacillati</taxon>
        <taxon>Actinomycetota</taxon>
        <taxon>Actinomycetes</taxon>
        <taxon>Micrococcales</taxon>
        <taxon>Microbacteriaceae</taxon>
        <taxon>Microbacterium</taxon>
    </lineage>
</organism>
<dbReference type="AlphaFoldDB" id="A0A0M2HPC6"/>
<name>A0A0M2HPC6_9MICO</name>
<feature type="region of interest" description="Disordered" evidence="1">
    <location>
        <begin position="64"/>
        <end position="99"/>
    </location>
</feature>
<evidence type="ECO:0000313" key="3">
    <source>
        <dbReference type="EMBL" id="KJL46321.1"/>
    </source>
</evidence>
<reference evidence="3 4" key="1">
    <citation type="submission" date="2015-02" db="EMBL/GenBank/DDBJ databases">
        <title>Draft genome sequences of ten Microbacterium spp. with emphasis on heavy metal contaminated environments.</title>
        <authorList>
            <person name="Corretto E."/>
        </authorList>
    </citation>
    <scope>NUCLEOTIDE SEQUENCE [LARGE SCALE GENOMIC DNA]</scope>
    <source>
        <strain evidence="3 4">SA35</strain>
    </source>
</reference>
<dbReference type="OrthoDB" id="5082165at2"/>
<dbReference type="Proteomes" id="UP000033900">
    <property type="component" value="Unassembled WGS sequence"/>
</dbReference>
<keyword evidence="4" id="KW-1185">Reference proteome</keyword>
<keyword evidence="2" id="KW-1133">Transmembrane helix</keyword>
<keyword evidence="2" id="KW-0812">Transmembrane</keyword>
<evidence type="ECO:0000256" key="2">
    <source>
        <dbReference type="SAM" id="Phobius"/>
    </source>
</evidence>
<sequence length="99" mass="10250">MAARGSKSAQARTEAERARLHAARKSWHDGRIRRRVRDNTIAGIVGGLLVIGAIASQVVHAQVTAPEPTPTPTSTVAPSDAPLPGAPTPEPTSGETPAE</sequence>
<feature type="transmembrane region" description="Helical" evidence="2">
    <location>
        <begin position="41"/>
        <end position="59"/>
    </location>
</feature>
<dbReference type="STRING" id="273678.RS84_02952"/>
<evidence type="ECO:0000313" key="4">
    <source>
        <dbReference type="Proteomes" id="UP000033900"/>
    </source>
</evidence>
<proteinExistence type="predicted"/>
<protein>
    <recommendedName>
        <fullName evidence="5">Dioxygenase</fullName>
    </recommendedName>
</protein>
<dbReference type="PATRIC" id="fig|273678.4.peg.2952"/>
<comment type="caution">
    <text evidence="3">The sequence shown here is derived from an EMBL/GenBank/DDBJ whole genome shotgun (WGS) entry which is preliminary data.</text>
</comment>
<dbReference type="EMBL" id="JYJB01000010">
    <property type="protein sequence ID" value="KJL46321.1"/>
    <property type="molecule type" value="Genomic_DNA"/>
</dbReference>
<dbReference type="RefSeq" id="WP_045258521.1">
    <property type="nucleotide sequence ID" value="NZ_JYJB01000010.1"/>
</dbReference>
<evidence type="ECO:0000256" key="1">
    <source>
        <dbReference type="SAM" id="MobiDB-lite"/>
    </source>
</evidence>